<accession>A0AAV2YXK8</accession>
<evidence type="ECO:0000313" key="5">
    <source>
        <dbReference type="Proteomes" id="UP001146120"/>
    </source>
</evidence>
<evidence type="ECO:0000259" key="3">
    <source>
        <dbReference type="PROSITE" id="PS50089"/>
    </source>
</evidence>
<sequence>TVLLRQRRKANAVEERRTSDQRPSERLISRGVEQRRRAQVPPGTTEGIAHRQPLATGHLTQSQSHSHSAFSTAMGNANGRRSSGSKDLDRFTHPTGLYPTCPWDQKSARRLILDRKIAPRFPGRERAESSATHECPICFMYYPGSLNISVCCQKAICSECFLQMKPPKKIVSCPFCNNEAFGVKYTAPSPAELAALYSDQHLSASQSVDDHGHSSLSEHSPVAPASMAELYASPEDRRRIQDDLRAQLQLDSRPISPPRRSTFSGYPVNLANARIASAADAARLEELMLMEALRRSMQDLAVAKNDAEGDAETLGVDSSDVTVEERSENAASAAAGPQQAHWNPFN</sequence>
<keyword evidence="1" id="KW-0863">Zinc-finger</keyword>
<feature type="region of interest" description="Disordered" evidence="2">
    <location>
        <begin position="1"/>
        <end position="89"/>
    </location>
</feature>
<organism evidence="4 5">
    <name type="scientific">Lagenidium giganteum</name>
    <dbReference type="NCBI Taxonomy" id="4803"/>
    <lineage>
        <taxon>Eukaryota</taxon>
        <taxon>Sar</taxon>
        <taxon>Stramenopiles</taxon>
        <taxon>Oomycota</taxon>
        <taxon>Peronosporomycetes</taxon>
        <taxon>Pythiales</taxon>
        <taxon>Pythiaceae</taxon>
    </lineage>
</organism>
<keyword evidence="5" id="KW-1185">Reference proteome</keyword>
<feature type="non-terminal residue" evidence="4">
    <location>
        <position position="1"/>
    </location>
</feature>
<keyword evidence="1" id="KW-0479">Metal-binding</keyword>
<comment type="caution">
    <text evidence="4">The sequence shown here is derived from an EMBL/GenBank/DDBJ whole genome shotgun (WGS) entry which is preliminary data.</text>
</comment>
<dbReference type="Proteomes" id="UP001146120">
    <property type="component" value="Unassembled WGS sequence"/>
</dbReference>
<dbReference type="PROSITE" id="PS50089">
    <property type="entry name" value="ZF_RING_2"/>
    <property type="match status" value="1"/>
</dbReference>
<feature type="domain" description="RING-type" evidence="3">
    <location>
        <begin position="135"/>
        <end position="177"/>
    </location>
</feature>
<dbReference type="InterPro" id="IPR001841">
    <property type="entry name" value="Znf_RING"/>
</dbReference>
<proteinExistence type="predicted"/>
<evidence type="ECO:0000256" key="1">
    <source>
        <dbReference type="PROSITE-ProRule" id="PRU00175"/>
    </source>
</evidence>
<dbReference type="InterPro" id="IPR039301">
    <property type="entry name" value="Sip5/DA2"/>
</dbReference>
<reference evidence="4" key="1">
    <citation type="submission" date="2022-11" db="EMBL/GenBank/DDBJ databases">
        <authorList>
            <person name="Morgan W.R."/>
            <person name="Tartar A."/>
        </authorList>
    </citation>
    <scope>NUCLEOTIDE SEQUENCE</scope>
    <source>
        <strain evidence="4">ARSEF 373</strain>
    </source>
</reference>
<dbReference type="PANTHER" id="PTHR31315:SF1">
    <property type="entry name" value="PROTEIN SIP5"/>
    <property type="match status" value="1"/>
</dbReference>
<dbReference type="GO" id="GO:0008270">
    <property type="term" value="F:zinc ion binding"/>
    <property type="evidence" value="ECO:0007669"/>
    <property type="project" value="UniProtKB-KW"/>
</dbReference>
<dbReference type="EMBL" id="DAKRPA010000121">
    <property type="protein sequence ID" value="DAZ97917.1"/>
    <property type="molecule type" value="Genomic_DNA"/>
</dbReference>
<evidence type="ECO:0000313" key="4">
    <source>
        <dbReference type="EMBL" id="DAZ97917.1"/>
    </source>
</evidence>
<feature type="region of interest" description="Disordered" evidence="2">
    <location>
        <begin position="306"/>
        <end position="346"/>
    </location>
</feature>
<protein>
    <recommendedName>
        <fullName evidence="3">RING-type domain-containing protein</fullName>
    </recommendedName>
</protein>
<feature type="compositionally biased region" description="Polar residues" evidence="2">
    <location>
        <begin position="58"/>
        <end position="82"/>
    </location>
</feature>
<feature type="compositionally biased region" description="Basic and acidic residues" evidence="2">
    <location>
        <begin position="11"/>
        <end position="36"/>
    </location>
</feature>
<dbReference type="AlphaFoldDB" id="A0AAV2YXK8"/>
<dbReference type="GO" id="GO:0005737">
    <property type="term" value="C:cytoplasm"/>
    <property type="evidence" value="ECO:0007669"/>
    <property type="project" value="TreeGrafter"/>
</dbReference>
<feature type="compositionally biased region" description="Basic residues" evidence="2">
    <location>
        <begin position="1"/>
        <end position="10"/>
    </location>
</feature>
<keyword evidence="1" id="KW-0862">Zinc</keyword>
<name>A0AAV2YXK8_9STRA</name>
<gene>
    <name evidence="4" type="ORF">N0F65_007258</name>
</gene>
<reference evidence="4" key="2">
    <citation type="journal article" date="2023" name="Microbiol Resour">
        <title>Decontamination and Annotation of the Draft Genome Sequence of the Oomycete Lagenidium giganteum ARSEF 373.</title>
        <authorList>
            <person name="Morgan W.R."/>
            <person name="Tartar A."/>
        </authorList>
    </citation>
    <scope>NUCLEOTIDE SEQUENCE</scope>
    <source>
        <strain evidence="4">ARSEF 373</strain>
    </source>
</reference>
<evidence type="ECO:0000256" key="2">
    <source>
        <dbReference type="SAM" id="MobiDB-lite"/>
    </source>
</evidence>
<dbReference type="PANTHER" id="PTHR31315">
    <property type="entry name" value="PROTEIN SIP5"/>
    <property type="match status" value="1"/>
</dbReference>